<evidence type="ECO:0000313" key="10">
    <source>
        <dbReference type="EMBL" id="PRY69157.1"/>
    </source>
</evidence>
<keyword evidence="7" id="KW-0443">Lipid metabolism</keyword>
<gene>
    <name evidence="10" type="ORF">B0I08_103364</name>
</gene>
<dbReference type="InterPro" id="IPR045540">
    <property type="entry name" value="YegS/DAGK_C"/>
</dbReference>
<dbReference type="OrthoDB" id="142078at2"/>
<dbReference type="Pfam" id="PF00781">
    <property type="entry name" value="DAGK_cat"/>
    <property type="match status" value="1"/>
</dbReference>
<dbReference type="SMART" id="SM00046">
    <property type="entry name" value="DAGKc"/>
    <property type="match status" value="1"/>
</dbReference>
<keyword evidence="11" id="KW-1185">Reference proteome</keyword>
<keyword evidence="4" id="KW-0547">Nucleotide-binding</keyword>
<evidence type="ECO:0000256" key="2">
    <source>
        <dbReference type="ARBA" id="ARBA00005983"/>
    </source>
</evidence>
<dbReference type="PANTHER" id="PTHR12358:SF106">
    <property type="entry name" value="LIPID KINASE YEGS"/>
    <property type="match status" value="1"/>
</dbReference>
<sequence>MPRRRELVVAINPAAGFGASRGVGTQVVAALRNHGHGVVALQAASLAELVEATRLALVGRPDALVVVGGDGMVNFGAGLLVGSDIPLGIIACGTGNDLARGLGLPLNKPDVAVEALLESLDRGGRVIDAVRVTSASGERRWFAGALSAGFDAIVNERANAMRRPRGKSRYILALLIELVRLRPIRYRLVLDGEELTTDALLVSVGNNVSIGGGMKVTPNAVMDDGLLDILVVRPLSRLAFLRIFPRVFAGTHLTDPRVSIHRARTVRIEADSVVAYADGERFGPLPLELEVSEGVLRVLA</sequence>
<dbReference type="InterPro" id="IPR001206">
    <property type="entry name" value="Diacylglycerol_kinase_cat_dom"/>
</dbReference>
<dbReference type="AlphaFoldDB" id="A0A2T0VG13"/>
<dbReference type="GO" id="GO:0005524">
    <property type="term" value="F:ATP binding"/>
    <property type="evidence" value="ECO:0007669"/>
    <property type="project" value="UniProtKB-KW"/>
</dbReference>
<keyword evidence="3" id="KW-0808">Transferase</keyword>
<evidence type="ECO:0000313" key="11">
    <source>
        <dbReference type="Proteomes" id="UP000237983"/>
    </source>
</evidence>
<dbReference type="EMBL" id="PVTL01000003">
    <property type="protein sequence ID" value="PRY69157.1"/>
    <property type="molecule type" value="Genomic_DNA"/>
</dbReference>
<evidence type="ECO:0000256" key="8">
    <source>
        <dbReference type="ARBA" id="ARBA00023264"/>
    </source>
</evidence>
<keyword evidence="5 10" id="KW-0418">Kinase</keyword>
<name>A0A2T0VG13_9MICO</name>
<dbReference type="InterPro" id="IPR050187">
    <property type="entry name" value="Lipid_Phosphate_FormReg"/>
</dbReference>
<dbReference type="Pfam" id="PF19279">
    <property type="entry name" value="YegS_C"/>
    <property type="match status" value="1"/>
</dbReference>
<keyword evidence="8" id="KW-1208">Phospholipid metabolism</keyword>
<keyword evidence="7" id="KW-0594">Phospholipid biosynthesis</keyword>
<comment type="caution">
    <text evidence="10">The sequence shown here is derived from an EMBL/GenBank/DDBJ whole genome shotgun (WGS) entry which is preliminary data.</text>
</comment>
<dbReference type="GO" id="GO:0004143">
    <property type="term" value="F:ATP-dependent diacylglycerol kinase activity"/>
    <property type="evidence" value="ECO:0007669"/>
    <property type="project" value="TreeGrafter"/>
</dbReference>
<dbReference type="PANTHER" id="PTHR12358">
    <property type="entry name" value="SPHINGOSINE KINASE"/>
    <property type="match status" value="1"/>
</dbReference>
<dbReference type="Gene3D" id="2.60.200.40">
    <property type="match status" value="1"/>
</dbReference>
<evidence type="ECO:0000256" key="7">
    <source>
        <dbReference type="ARBA" id="ARBA00023209"/>
    </source>
</evidence>
<comment type="cofactor">
    <cofactor evidence="1">
        <name>Mg(2+)</name>
        <dbReference type="ChEBI" id="CHEBI:18420"/>
    </cofactor>
</comment>
<protein>
    <submittedName>
        <fullName evidence="10">Diacylglycerol kinase</fullName>
    </submittedName>
</protein>
<dbReference type="PROSITE" id="PS50146">
    <property type="entry name" value="DAGK"/>
    <property type="match status" value="1"/>
</dbReference>
<keyword evidence="7" id="KW-0444">Lipid biosynthesis</keyword>
<dbReference type="InterPro" id="IPR016064">
    <property type="entry name" value="NAD/diacylglycerol_kinase_sf"/>
</dbReference>
<feature type="domain" description="DAGKc" evidence="9">
    <location>
        <begin position="2"/>
        <end position="136"/>
    </location>
</feature>
<dbReference type="GO" id="GO:0008654">
    <property type="term" value="P:phospholipid biosynthetic process"/>
    <property type="evidence" value="ECO:0007669"/>
    <property type="project" value="UniProtKB-KW"/>
</dbReference>
<dbReference type="Proteomes" id="UP000237983">
    <property type="component" value="Unassembled WGS sequence"/>
</dbReference>
<evidence type="ECO:0000256" key="3">
    <source>
        <dbReference type="ARBA" id="ARBA00022679"/>
    </source>
</evidence>
<proteinExistence type="inferred from homology"/>
<comment type="similarity">
    <text evidence="2">Belongs to the diacylglycerol/lipid kinase family.</text>
</comment>
<evidence type="ECO:0000256" key="1">
    <source>
        <dbReference type="ARBA" id="ARBA00001946"/>
    </source>
</evidence>
<evidence type="ECO:0000256" key="6">
    <source>
        <dbReference type="ARBA" id="ARBA00022840"/>
    </source>
</evidence>
<dbReference type="GO" id="GO:0005886">
    <property type="term" value="C:plasma membrane"/>
    <property type="evidence" value="ECO:0007669"/>
    <property type="project" value="TreeGrafter"/>
</dbReference>
<organism evidence="10 11">
    <name type="scientific">Glaciihabitans tibetensis</name>
    <dbReference type="NCBI Taxonomy" id="1266600"/>
    <lineage>
        <taxon>Bacteria</taxon>
        <taxon>Bacillati</taxon>
        <taxon>Actinomycetota</taxon>
        <taxon>Actinomycetes</taxon>
        <taxon>Micrococcales</taxon>
        <taxon>Microbacteriaceae</taxon>
        <taxon>Glaciihabitans</taxon>
    </lineage>
</organism>
<evidence type="ECO:0000256" key="5">
    <source>
        <dbReference type="ARBA" id="ARBA00022777"/>
    </source>
</evidence>
<evidence type="ECO:0000259" key="9">
    <source>
        <dbReference type="PROSITE" id="PS50146"/>
    </source>
</evidence>
<reference evidence="10 11" key="1">
    <citation type="submission" date="2018-03" db="EMBL/GenBank/DDBJ databases">
        <title>Genomic Encyclopedia of Type Strains, Phase III (KMG-III): the genomes of soil and plant-associated and newly described type strains.</title>
        <authorList>
            <person name="Whitman W."/>
        </authorList>
    </citation>
    <scope>NUCLEOTIDE SEQUENCE [LARGE SCALE GENOMIC DNA]</scope>
    <source>
        <strain evidence="10 11">CGMCC 1.12484</strain>
    </source>
</reference>
<dbReference type="SUPFAM" id="SSF111331">
    <property type="entry name" value="NAD kinase/diacylglycerol kinase-like"/>
    <property type="match status" value="1"/>
</dbReference>
<dbReference type="Gene3D" id="3.40.50.10330">
    <property type="entry name" value="Probable inorganic polyphosphate/atp-NAD kinase, domain 1"/>
    <property type="match status" value="1"/>
</dbReference>
<keyword evidence="6" id="KW-0067">ATP-binding</keyword>
<accession>A0A2T0VG13</accession>
<dbReference type="InterPro" id="IPR017438">
    <property type="entry name" value="ATP-NAD_kinase_N"/>
</dbReference>
<evidence type="ECO:0000256" key="4">
    <source>
        <dbReference type="ARBA" id="ARBA00022741"/>
    </source>
</evidence>